<dbReference type="Proteomes" id="UP000310200">
    <property type="component" value="Unassembled WGS sequence"/>
</dbReference>
<feature type="domain" description="Transposable element P transposase-like RNase H" evidence="1">
    <location>
        <begin position="134"/>
        <end position="186"/>
    </location>
</feature>
<dbReference type="Pfam" id="PF21787">
    <property type="entry name" value="TNP-like_RNaseH_N"/>
    <property type="match status" value="1"/>
</dbReference>
<name>A0A4S2KM17_9HYME</name>
<protein>
    <recommendedName>
        <fullName evidence="1">Transposable element P transposase-like RNase H domain-containing protein</fullName>
    </recommendedName>
</protein>
<proteinExistence type="predicted"/>
<dbReference type="EMBL" id="QBLH01001998">
    <property type="protein sequence ID" value="TGZ50296.1"/>
    <property type="molecule type" value="Genomic_DNA"/>
</dbReference>
<dbReference type="AlphaFoldDB" id="A0A4S2KM17"/>
<gene>
    <name evidence="2" type="ORF">DBV15_12062</name>
</gene>
<keyword evidence="3" id="KW-1185">Reference proteome</keyword>
<evidence type="ECO:0000313" key="3">
    <source>
        <dbReference type="Proteomes" id="UP000310200"/>
    </source>
</evidence>
<sequence length="197" mass="22782">MYVQPTTSQEIAEQMDEMQPMDENANSPRSIIIKENEQLRNEMKGTVEEVVKVNEKTERIDVEVVDTNCWLKDQWTALKTGQSRGLKWSKETVLKGLALRFTCGTTGYNYVREVVAPFPSVRTLQQSIENISFEPEVLTDIFALLKEMGEHLNEIHKFCCLIFDEMSIREKIEFDWNSKTYIGYTTLPGLPRTIAYT</sequence>
<evidence type="ECO:0000313" key="2">
    <source>
        <dbReference type="EMBL" id="TGZ50296.1"/>
    </source>
</evidence>
<organism evidence="2 3">
    <name type="scientific">Temnothorax longispinosus</name>
    <dbReference type="NCBI Taxonomy" id="300112"/>
    <lineage>
        <taxon>Eukaryota</taxon>
        <taxon>Metazoa</taxon>
        <taxon>Ecdysozoa</taxon>
        <taxon>Arthropoda</taxon>
        <taxon>Hexapoda</taxon>
        <taxon>Insecta</taxon>
        <taxon>Pterygota</taxon>
        <taxon>Neoptera</taxon>
        <taxon>Endopterygota</taxon>
        <taxon>Hymenoptera</taxon>
        <taxon>Apocrita</taxon>
        <taxon>Aculeata</taxon>
        <taxon>Formicoidea</taxon>
        <taxon>Formicidae</taxon>
        <taxon>Myrmicinae</taxon>
        <taxon>Temnothorax</taxon>
    </lineage>
</organism>
<dbReference type="InterPro" id="IPR048365">
    <property type="entry name" value="TNP-like_RNaseH_N"/>
</dbReference>
<comment type="caution">
    <text evidence="2">The sequence shown here is derived from an EMBL/GenBank/DDBJ whole genome shotgun (WGS) entry which is preliminary data.</text>
</comment>
<evidence type="ECO:0000259" key="1">
    <source>
        <dbReference type="Pfam" id="PF21787"/>
    </source>
</evidence>
<reference evidence="2 3" key="1">
    <citation type="journal article" date="2019" name="Philos. Trans. R. Soc. Lond., B, Biol. Sci.">
        <title>Ant behaviour and brain gene expression of defending hosts depend on the ecological success of the intruding social parasite.</title>
        <authorList>
            <person name="Kaur R."/>
            <person name="Stoldt M."/>
            <person name="Jongepier E."/>
            <person name="Feldmeyer B."/>
            <person name="Menzel F."/>
            <person name="Bornberg-Bauer E."/>
            <person name="Foitzik S."/>
        </authorList>
    </citation>
    <scope>NUCLEOTIDE SEQUENCE [LARGE SCALE GENOMIC DNA]</scope>
    <source>
        <tissue evidence="2">Whole body</tissue>
    </source>
</reference>
<accession>A0A4S2KM17</accession>